<evidence type="ECO:0000313" key="3">
    <source>
        <dbReference type="Proteomes" id="UP000076661"/>
    </source>
</evidence>
<dbReference type="PATRIC" id="fig|1365257.3.peg.673"/>
<evidence type="ECO:0000259" key="1">
    <source>
        <dbReference type="Pfam" id="PF07883"/>
    </source>
</evidence>
<dbReference type="InterPro" id="IPR013096">
    <property type="entry name" value="Cupin_2"/>
</dbReference>
<dbReference type="Proteomes" id="UP000076661">
    <property type="component" value="Unassembled WGS sequence"/>
</dbReference>
<dbReference type="InterPro" id="IPR011051">
    <property type="entry name" value="RmlC_Cupin_sf"/>
</dbReference>
<dbReference type="Pfam" id="PF07883">
    <property type="entry name" value="Cupin_2"/>
    <property type="match status" value="1"/>
</dbReference>
<dbReference type="SUPFAM" id="SSF51182">
    <property type="entry name" value="RmlC-like cupins"/>
    <property type="match status" value="1"/>
</dbReference>
<name>A0A167P0A4_9GAMM</name>
<dbReference type="Gene3D" id="2.60.120.10">
    <property type="entry name" value="Jelly Rolls"/>
    <property type="match status" value="1"/>
</dbReference>
<dbReference type="AlphaFoldDB" id="A0A167P0A4"/>
<proteinExistence type="predicted"/>
<dbReference type="PANTHER" id="PTHR36440">
    <property type="entry name" value="PUTATIVE (AFU_ORTHOLOGUE AFUA_8G07350)-RELATED"/>
    <property type="match status" value="1"/>
</dbReference>
<dbReference type="PANTHER" id="PTHR36440:SF1">
    <property type="entry name" value="PUTATIVE (AFU_ORTHOLOGUE AFUA_8G07350)-RELATED"/>
    <property type="match status" value="1"/>
</dbReference>
<sequence>MTTVSIKIDFPNDAQYTLSAGNLYRVIARGSQTNGRFSLLVSILKPGQGGPAHTHSNEQESFYITKGELTVFDGETEAKVPEGSFIFCPEGAIRGFRNDSEQDVEMLIFYTPSGIENMIEMDGTSVNALEDYQNHTKARKIACPALNKQFGIEEK</sequence>
<protein>
    <recommendedName>
        <fullName evidence="1">Cupin type-2 domain-containing protein</fullName>
    </recommendedName>
</protein>
<reference evidence="2 3" key="1">
    <citation type="submission" date="2013-07" db="EMBL/GenBank/DDBJ databases">
        <title>Comparative Genomic and Metabolomic Analysis of Twelve Strains of Pseudoalteromonas luteoviolacea.</title>
        <authorList>
            <person name="Vynne N.G."/>
            <person name="Mansson M."/>
            <person name="Gram L."/>
        </authorList>
    </citation>
    <scope>NUCLEOTIDE SEQUENCE [LARGE SCALE GENOMIC DNA]</scope>
    <source>
        <strain evidence="2 3">S4060-1</strain>
    </source>
</reference>
<gene>
    <name evidence="2" type="ORF">N478_11375</name>
</gene>
<organism evidence="2 3">
    <name type="scientific">Pseudoalteromonas luteoviolacea S4060-1</name>
    <dbReference type="NCBI Taxonomy" id="1365257"/>
    <lineage>
        <taxon>Bacteria</taxon>
        <taxon>Pseudomonadati</taxon>
        <taxon>Pseudomonadota</taxon>
        <taxon>Gammaproteobacteria</taxon>
        <taxon>Alteromonadales</taxon>
        <taxon>Pseudoalteromonadaceae</taxon>
        <taxon>Pseudoalteromonas</taxon>
    </lineage>
</organism>
<dbReference type="RefSeq" id="WP_063379977.1">
    <property type="nucleotide sequence ID" value="NZ_AUXX01000005.1"/>
</dbReference>
<accession>A0A167P0A4</accession>
<dbReference type="InterPro" id="IPR053146">
    <property type="entry name" value="QDO-like"/>
</dbReference>
<comment type="caution">
    <text evidence="2">The sequence shown here is derived from an EMBL/GenBank/DDBJ whole genome shotgun (WGS) entry which is preliminary data.</text>
</comment>
<evidence type="ECO:0000313" key="2">
    <source>
        <dbReference type="EMBL" id="KZN69226.1"/>
    </source>
</evidence>
<dbReference type="InterPro" id="IPR014710">
    <property type="entry name" value="RmlC-like_jellyroll"/>
</dbReference>
<dbReference type="EMBL" id="AUXX01000005">
    <property type="protein sequence ID" value="KZN69226.1"/>
    <property type="molecule type" value="Genomic_DNA"/>
</dbReference>
<feature type="domain" description="Cupin type-2" evidence="1">
    <location>
        <begin position="42"/>
        <end position="109"/>
    </location>
</feature>